<dbReference type="RefSeq" id="WP_266598782.1">
    <property type="nucleotide sequence ID" value="NZ_JAPHNL010000097.1"/>
</dbReference>
<reference evidence="1" key="1">
    <citation type="submission" date="2022-10" db="EMBL/GenBank/DDBJ databases">
        <title>Streptomyces beihaiensis sp. nov., a chitin degrading actinobacterium, isolated from shrimp pond soil.</title>
        <authorList>
            <person name="Xie J."/>
            <person name="Shen N."/>
        </authorList>
    </citation>
    <scope>NUCLEOTIDE SEQUENCE</scope>
    <source>
        <strain evidence="1">GXMU-J5</strain>
    </source>
</reference>
<comment type="caution">
    <text evidence="1">The sequence shown here is derived from an EMBL/GenBank/DDBJ whole genome shotgun (WGS) entry which is preliminary data.</text>
</comment>
<dbReference type="Proteomes" id="UP001163064">
    <property type="component" value="Unassembled WGS sequence"/>
</dbReference>
<keyword evidence="2" id="KW-1185">Reference proteome</keyword>
<evidence type="ECO:0000313" key="1">
    <source>
        <dbReference type="EMBL" id="MCX3060289.1"/>
    </source>
</evidence>
<name>A0ABT3TTD4_9ACTN</name>
<evidence type="ECO:0000313" key="2">
    <source>
        <dbReference type="Proteomes" id="UP001163064"/>
    </source>
</evidence>
<sequence length="79" mass="7425">MSNSPKVETLEISDAELDNISGGLVSAGVTTPAGAVGADVDVQLPNVPGVPSVAGLANTVTGLAGGLPTGAVTGLVSGL</sequence>
<organism evidence="1 2">
    <name type="scientific">Streptomyces beihaiensis</name>
    <dbReference type="NCBI Taxonomy" id="2984495"/>
    <lineage>
        <taxon>Bacteria</taxon>
        <taxon>Bacillati</taxon>
        <taxon>Actinomycetota</taxon>
        <taxon>Actinomycetes</taxon>
        <taxon>Kitasatosporales</taxon>
        <taxon>Streptomycetaceae</taxon>
        <taxon>Streptomyces</taxon>
    </lineage>
</organism>
<accession>A0ABT3TTD4</accession>
<proteinExistence type="predicted"/>
<protein>
    <submittedName>
        <fullName evidence="1">Type A2 lantipeptide</fullName>
    </submittedName>
</protein>
<gene>
    <name evidence="1" type="ORF">OFY01_11095</name>
</gene>
<dbReference type="EMBL" id="JAPHNL010000097">
    <property type="protein sequence ID" value="MCX3060289.1"/>
    <property type="molecule type" value="Genomic_DNA"/>
</dbReference>